<evidence type="ECO:0000313" key="1">
    <source>
        <dbReference type="EMBL" id="KAF6023731.1"/>
    </source>
</evidence>
<dbReference type="EMBL" id="VXIV02002670">
    <property type="protein sequence ID" value="KAF6023731.1"/>
    <property type="molecule type" value="Genomic_DNA"/>
</dbReference>
<organism evidence="1 2">
    <name type="scientific">Bugula neritina</name>
    <name type="common">Brown bryozoan</name>
    <name type="synonym">Sertularia neritina</name>
    <dbReference type="NCBI Taxonomy" id="10212"/>
    <lineage>
        <taxon>Eukaryota</taxon>
        <taxon>Metazoa</taxon>
        <taxon>Spiralia</taxon>
        <taxon>Lophotrochozoa</taxon>
        <taxon>Bryozoa</taxon>
        <taxon>Gymnolaemata</taxon>
        <taxon>Cheilostomatida</taxon>
        <taxon>Flustrina</taxon>
        <taxon>Buguloidea</taxon>
        <taxon>Bugulidae</taxon>
        <taxon>Bugula</taxon>
    </lineage>
</organism>
<comment type="caution">
    <text evidence="1">The sequence shown here is derived from an EMBL/GenBank/DDBJ whole genome shotgun (WGS) entry which is preliminary data.</text>
</comment>
<dbReference type="Proteomes" id="UP000593567">
    <property type="component" value="Unassembled WGS sequence"/>
</dbReference>
<dbReference type="AlphaFoldDB" id="A0A7J7JDP0"/>
<evidence type="ECO:0000313" key="2">
    <source>
        <dbReference type="Proteomes" id="UP000593567"/>
    </source>
</evidence>
<proteinExistence type="predicted"/>
<sequence length="76" mass="8713">MTLATFFLIISIANIVHYKFKKNFFHPLHNNQNQFHLFNSRIVASLSICHLFFSPGSNDTLIISNIHASLKILNKA</sequence>
<gene>
    <name evidence="1" type="ORF">EB796_017958</name>
</gene>
<name>A0A7J7JDP0_BUGNE</name>
<keyword evidence="2" id="KW-1185">Reference proteome</keyword>
<protein>
    <submittedName>
        <fullName evidence="1">Uncharacterized protein</fullName>
    </submittedName>
</protein>
<accession>A0A7J7JDP0</accession>
<reference evidence="1" key="1">
    <citation type="submission" date="2020-06" db="EMBL/GenBank/DDBJ databases">
        <title>Draft genome of Bugula neritina, a colonial animal packing powerful symbionts and potential medicines.</title>
        <authorList>
            <person name="Rayko M."/>
        </authorList>
    </citation>
    <scope>NUCLEOTIDE SEQUENCE [LARGE SCALE GENOMIC DNA]</scope>
    <source>
        <strain evidence="1">Kwan_BN1</strain>
    </source>
</reference>